<dbReference type="InterPro" id="IPR002347">
    <property type="entry name" value="SDR_fam"/>
</dbReference>
<organism evidence="5 6">
    <name type="scientific">Exophiala bonariae</name>
    <dbReference type="NCBI Taxonomy" id="1690606"/>
    <lineage>
        <taxon>Eukaryota</taxon>
        <taxon>Fungi</taxon>
        <taxon>Dikarya</taxon>
        <taxon>Ascomycota</taxon>
        <taxon>Pezizomycotina</taxon>
        <taxon>Eurotiomycetes</taxon>
        <taxon>Chaetothyriomycetidae</taxon>
        <taxon>Chaetothyriales</taxon>
        <taxon>Herpotrichiellaceae</taxon>
        <taxon>Exophiala</taxon>
    </lineage>
</organism>
<evidence type="ECO:0008006" key="7">
    <source>
        <dbReference type="Google" id="ProtNLM"/>
    </source>
</evidence>
<dbReference type="Proteomes" id="UP001358417">
    <property type="component" value="Unassembled WGS sequence"/>
</dbReference>
<gene>
    <name evidence="5" type="ORF">LTR84_001333</name>
</gene>
<evidence type="ECO:0000313" key="5">
    <source>
        <dbReference type="EMBL" id="KAK5054443.1"/>
    </source>
</evidence>
<comment type="similarity">
    <text evidence="1">Belongs to the short-chain dehydrogenases/reductases (SDR) family.</text>
</comment>
<proteinExistence type="inferred from homology"/>
<dbReference type="Pfam" id="PF00106">
    <property type="entry name" value="adh_short"/>
    <property type="match status" value="1"/>
</dbReference>
<dbReference type="GO" id="GO:0016491">
    <property type="term" value="F:oxidoreductase activity"/>
    <property type="evidence" value="ECO:0007669"/>
    <property type="project" value="UniProtKB-KW"/>
</dbReference>
<feature type="region of interest" description="Disordered" evidence="4">
    <location>
        <begin position="1"/>
        <end position="20"/>
    </location>
</feature>
<accession>A0AAV9NCA5</accession>
<evidence type="ECO:0000256" key="1">
    <source>
        <dbReference type="ARBA" id="ARBA00006484"/>
    </source>
</evidence>
<dbReference type="EMBL" id="JAVRRD010000010">
    <property type="protein sequence ID" value="KAK5054443.1"/>
    <property type="molecule type" value="Genomic_DNA"/>
</dbReference>
<dbReference type="RefSeq" id="XP_064707216.1">
    <property type="nucleotide sequence ID" value="XM_064844958.1"/>
</dbReference>
<dbReference type="Gene3D" id="3.40.50.720">
    <property type="entry name" value="NAD(P)-binding Rossmann-like Domain"/>
    <property type="match status" value="1"/>
</dbReference>
<comment type="caution">
    <text evidence="5">The sequence shown here is derived from an EMBL/GenBank/DDBJ whole genome shotgun (WGS) entry which is preliminary data.</text>
</comment>
<keyword evidence="3" id="KW-0560">Oxidoreductase</keyword>
<evidence type="ECO:0000256" key="4">
    <source>
        <dbReference type="SAM" id="MobiDB-lite"/>
    </source>
</evidence>
<evidence type="ECO:0000256" key="3">
    <source>
        <dbReference type="ARBA" id="ARBA00023002"/>
    </source>
</evidence>
<dbReference type="PRINTS" id="PR00081">
    <property type="entry name" value="GDHRDH"/>
</dbReference>
<dbReference type="PANTHER" id="PTHR24320">
    <property type="entry name" value="RETINOL DEHYDROGENASE"/>
    <property type="match status" value="1"/>
</dbReference>
<dbReference type="AlphaFoldDB" id="A0AAV9NCA5"/>
<dbReference type="PANTHER" id="PTHR24320:SF272">
    <property type="entry name" value="NAD(P)-BINDING ROSSMANN-FOLD SUPERFAMILY PROTEIN"/>
    <property type="match status" value="1"/>
</dbReference>
<keyword evidence="6" id="KW-1185">Reference proteome</keyword>
<reference evidence="5 6" key="1">
    <citation type="submission" date="2023-08" db="EMBL/GenBank/DDBJ databases">
        <title>Black Yeasts Isolated from many extreme environments.</title>
        <authorList>
            <person name="Coleine C."/>
            <person name="Stajich J.E."/>
            <person name="Selbmann L."/>
        </authorList>
    </citation>
    <scope>NUCLEOTIDE SEQUENCE [LARGE SCALE GENOMIC DNA]</scope>
    <source>
        <strain evidence="5 6">CCFEE 5792</strain>
    </source>
</reference>
<evidence type="ECO:0000256" key="2">
    <source>
        <dbReference type="ARBA" id="ARBA00022857"/>
    </source>
</evidence>
<name>A0AAV9NCA5_9EURO</name>
<sequence>MSQYASVHANPQGAGDARPTAAQIIRDESLEGELRGKVIVITGATSGIGLETARALATTGANLFLTVRDTTKAEATLGSLLDSNPSRISLVEMDNGSLSSVRAAAAIILEKSNRQINILVNNAGVMGLEKLTFTVDGHEVHFATNHLSHFLLFKLLQSALLSSSTPAFQSRVVMVASSAHRACTLGASDEYNFPKGGYNHGIAYAKSKLANVYMANELERRYGDKGLHATSLHPGAINSNISRNLGPEAVEQILSNEAVVKILKSPEQGAATTVLAAIGSAWEGTGGKYLEDCAEASRGVDDHNVFGTGYVLQTYDPEAEHRLWEDSLKILGLEPDA</sequence>
<keyword evidence="2" id="KW-0521">NADP</keyword>
<protein>
    <recommendedName>
        <fullName evidence="7">WW domain-containing oxidoreductase</fullName>
    </recommendedName>
</protein>
<dbReference type="SUPFAM" id="SSF51735">
    <property type="entry name" value="NAD(P)-binding Rossmann-fold domains"/>
    <property type="match status" value="1"/>
</dbReference>
<dbReference type="InterPro" id="IPR036291">
    <property type="entry name" value="NAD(P)-bd_dom_sf"/>
</dbReference>
<evidence type="ECO:0000313" key="6">
    <source>
        <dbReference type="Proteomes" id="UP001358417"/>
    </source>
</evidence>
<dbReference type="GeneID" id="89969554"/>